<dbReference type="InterPro" id="IPR009057">
    <property type="entry name" value="Homeodomain-like_sf"/>
</dbReference>
<evidence type="ECO:0000313" key="10">
    <source>
        <dbReference type="EMBL" id="HGU32571.1"/>
    </source>
</evidence>
<dbReference type="FunFam" id="3.40.50.300:FF:000006">
    <property type="entry name" value="DNA-binding transcriptional regulator NtrC"/>
    <property type="match status" value="1"/>
</dbReference>
<evidence type="ECO:0000256" key="4">
    <source>
        <dbReference type="ARBA" id="ARBA00023012"/>
    </source>
</evidence>
<keyword evidence="5" id="KW-0805">Transcription regulation</keyword>
<evidence type="ECO:0000259" key="8">
    <source>
        <dbReference type="PROSITE" id="PS50045"/>
    </source>
</evidence>
<sequence length="450" mass="49934">MFPTILIVDDEPSILHSLGGLLADDGYDVVTASNGYDALKKIETTAPDLVLLDVWMPGLDGIETLQEIKKVSPGVPVLIITGHGNIETAIKATKLGAFDLIEKPLSFDKVLMTIQRALNFQRLAEQNRYLRRKMLEKHAINGNSPAIVELKKQIAVVAPTDAWVLITGENGTGKELVAKTIHQLSRRAEEPYMDINCATLSDEGFDSEFFGHEKGAFAGATAKRKGKAELAGKGTLLLDQITDLSMKNQGKLLRVLQEKQYQRLGGTRVLQLDARIIATSNRNIEKEIQAGTFREELYYRLNVVPVFVPPLRERADDIGILADIFLSENAAQGMGSKKTLAPEALECLRAYCWPGNVRELKSLMERLSIMVEGDTIRADHLPAPYNTPPGTASAAQELACLFAEDRLENAVEAFRKAFVRRKLAENQFDVETTAQKLRVSRRWIQRLINA</sequence>
<keyword evidence="2" id="KW-0547">Nucleotide-binding</keyword>
<dbReference type="InterPro" id="IPR002078">
    <property type="entry name" value="Sigma_54_int"/>
</dbReference>
<evidence type="ECO:0000256" key="5">
    <source>
        <dbReference type="ARBA" id="ARBA00023015"/>
    </source>
</evidence>
<keyword evidence="6" id="KW-0804">Transcription</keyword>
<dbReference type="SUPFAM" id="SSF52172">
    <property type="entry name" value="CheY-like"/>
    <property type="match status" value="1"/>
</dbReference>
<dbReference type="GO" id="GO:0006355">
    <property type="term" value="P:regulation of DNA-templated transcription"/>
    <property type="evidence" value="ECO:0007669"/>
    <property type="project" value="InterPro"/>
</dbReference>
<dbReference type="SMART" id="SM00382">
    <property type="entry name" value="AAA"/>
    <property type="match status" value="1"/>
</dbReference>
<dbReference type="Gene3D" id="3.40.50.2300">
    <property type="match status" value="1"/>
</dbReference>
<keyword evidence="3" id="KW-0067">ATP-binding</keyword>
<dbReference type="FunFam" id="3.40.50.2300:FF:000018">
    <property type="entry name" value="DNA-binding transcriptional regulator NtrC"/>
    <property type="match status" value="1"/>
</dbReference>
<dbReference type="Pfam" id="PF25601">
    <property type="entry name" value="AAA_lid_14"/>
    <property type="match status" value="1"/>
</dbReference>
<evidence type="ECO:0000256" key="2">
    <source>
        <dbReference type="ARBA" id="ARBA00022741"/>
    </source>
</evidence>
<dbReference type="GO" id="GO:0005524">
    <property type="term" value="F:ATP binding"/>
    <property type="evidence" value="ECO:0007669"/>
    <property type="project" value="UniProtKB-KW"/>
</dbReference>
<evidence type="ECO:0000259" key="9">
    <source>
        <dbReference type="PROSITE" id="PS50110"/>
    </source>
</evidence>
<dbReference type="PROSITE" id="PS50110">
    <property type="entry name" value="RESPONSE_REGULATORY"/>
    <property type="match status" value="1"/>
</dbReference>
<evidence type="ECO:0000256" key="6">
    <source>
        <dbReference type="ARBA" id="ARBA00023163"/>
    </source>
</evidence>
<gene>
    <name evidence="10" type="ORF">ENS29_06930</name>
</gene>
<dbReference type="CDD" id="cd00009">
    <property type="entry name" value="AAA"/>
    <property type="match status" value="1"/>
</dbReference>
<dbReference type="SMART" id="SM00448">
    <property type="entry name" value="REC"/>
    <property type="match status" value="1"/>
</dbReference>
<evidence type="ECO:0000256" key="3">
    <source>
        <dbReference type="ARBA" id="ARBA00022840"/>
    </source>
</evidence>
<dbReference type="EMBL" id="DSUH01000163">
    <property type="protein sequence ID" value="HGU32571.1"/>
    <property type="molecule type" value="Genomic_DNA"/>
</dbReference>
<dbReference type="CDD" id="cd17550">
    <property type="entry name" value="REC_NtrX-like"/>
    <property type="match status" value="1"/>
</dbReference>
<feature type="domain" description="Response regulatory" evidence="9">
    <location>
        <begin position="4"/>
        <end position="118"/>
    </location>
</feature>
<protein>
    <submittedName>
        <fullName evidence="10">Sigma-54-dependent Fis family transcriptional regulator</fullName>
    </submittedName>
</protein>
<dbReference type="InterPro" id="IPR003593">
    <property type="entry name" value="AAA+_ATPase"/>
</dbReference>
<proteinExistence type="predicted"/>
<organism evidence="10">
    <name type="scientific">Desulfatirhabdium butyrativorans</name>
    <dbReference type="NCBI Taxonomy" id="340467"/>
    <lineage>
        <taxon>Bacteria</taxon>
        <taxon>Pseudomonadati</taxon>
        <taxon>Thermodesulfobacteriota</taxon>
        <taxon>Desulfobacteria</taxon>
        <taxon>Desulfobacterales</taxon>
        <taxon>Desulfatirhabdiaceae</taxon>
        <taxon>Desulfatirhabdium</taxon>
    </lineage>
</organism>
<dbReference type="SUPFAM" id="SSF46689">
    <property type="entry name" value="Homeodomain-like"/>
    <property type="match status" value="1"/>
</dbReference>
<dbReference type="PROSITE" id="PS50045">
    <property type="entry name" value="SIGMA54_INTERACT_4"/>
    <property type="match status" value="1"/>
</dbReference>
<keyword evidence="1 7" id="KW-0597">Phosphoprotein</keyword>
<dbReference type="PANTHER" id="PTHR32071">
    <property type="entry name" value="TRANSCRIPTIONAL REGULATORY PROTEIN"/>
    <property type="match status" value="1"/>
</dbReference>
<dbReference type="InterPro" id="IPR027417">
    <property type="entry name" value="P-loop_NTPase"/>
</dbReference>
<dbReference type="InterPro" id="IPR011006">
    <property type="entry name" value="CheY-like_superfamily"/>
</dbReference>
<evidence type="ECO:0000256" key="1">
    <source>
        <dbReference type="ARBA" id="ARBA00022553"/>
    </source>
</evidence>
<dbReference type="GO" id="GO:0000160">
    <property type="term" value="P:phosphorelay signal transduction system"/>
    <property type="evidence" value="ECO:0007669"/>
    <property type="project" value="UniProtKB-KW"/>
</dbReference>
<dbReference type="InterPro" id="IPR001789">
    <property type="entry name" value="Sig_transdc_resp-reg_receiver"/>
</dbReference>
<dbReference type="SUPFAM" id="SSF52540">
    <property type="entry name" value="P-loop containing nucleoside triphosphate hydrolases"/>
    <property type="match status" value="1"/>
</dbReference>
<keyword evidence="4" id="KW-0902">Two-component regulatory system</keyword>
<dbReference type="AlphaFoldDB" id="A0A7C4RQR9"/>
<dbReference type="Gene3D" id="1.10.8.60">
    <property type="match status" value="1"/>
</dbReference>
<feature type="modified residue" description="4-aspartylphosphate" evidence="7">
    <location>
        <position position="53"/>
    </location>
</feature>
<name>A0A7C4RQR9_9BACT</name>
<dbReference type="Pfam" id="PF00158">
    <property type="entry name" value="Sigma54_activat"/>
    <property type="match status" value="1"/>
</dbReference>
<comment type="caution">
    <text evidence="10">The sequence shown here is derived from an EMBL/GenBank/DDBJ whole genome shotgun (WGS) entry which is preliminary data.</text>
</comment>
<feature type="domain" description="Sigma-54 factor interaction" evidence="8">
    <location>
        <begin position="140"/>
        <end position="369"/>
    </location>
</feature>
<dbReference type="Gene3D" id="1.10.10.60">
    <property type="entry name" value="Homeodomain-like"/>
    <property type="match status" value="1"/>
</dbReference>
<dbReference type="Pfam" id="PF00072">
    <property type="entry name" value="Response_reg"/>
    <property type="match status" value="1"/>
</dbReference>
<dbReference type="Gene3D" id="3.40.50.300">
    <property type="entry name" value="P-loop containing nucleotide triphosphate hydrolases"/>
    <property type="match status" value="1"/>
</dbReference>
<evidence type="ECO:0000256" key="7">
    <source>
        <dbReference type="PROSITE-ProRule" id="PRU00169"/>
    </source>
</evidence>
<reference evidence="10" key="1">
    <citation type="journal article" date="2020" name="mSystems">
        <title>Genome- and Community-Level Interaction Insights into Carbon Utilization and Element Cycling Functions of Hydrothermarchaeota in Hydrothermal Sediment.</title>
        <authorList>
            <person name="Zhou Z."/>
            <person name="Liu Y."/>
            <person name="Xu W."/>
            <person name="Pan J."/>
            <person name="Luo Z.H."/>
            <person name="Li M."/>
        </authorList>
    </citation>
    <scope>NUCLEOTIDE SEQUENCE [LARGE SCALE GENOMIC DNA]</scope>
    <source>
        <strain evidence="10">SpSt-477</strain>
    </source>
</reference>
<dbReference type="PANTHER" id="PTHR32071:SF17">
    <property type="entry name" value="TRANSCRIPTIONAL REGULATOR (NTRC FAMILY)"/>
    <property type="match status" value="1"/>
</dbReference>
<accession>A0A7C4RQR9</accession>
<dbReference type="InterPro" id="IPR058031">
    <property type="entry name" value="AAA_lid_NorR"/>
</dbReference>